<evidence type="ECO:0000256" key="1">
    <source>
        <dbReference type="SAM" id="MobiDB-lite"/>
    </source>
</evidence>
<accession>A0A841FS22</accession>
<dbReference type="AlphaFoldDB" id="A0A841FS22"/>
<evidence type="ECO:0000313" key="3">
    <source>
        <dbReference type="EMBL" id="MBB6036107.1"/>
    </source>
</evidence>
<feature type="region of interest" description="Disordered" evidence="1">
    <location>
        <begin position="1"/>
        <end position="33"/>
    </location>
</feature>
<gene>
    <name evidence="3" type="ORF">HNR73_003975</name>
</gene>
<sequence length="129" mass="14238">MTDRYESAADIAIRQAQERGDFDNLPGAGKPLPGAGQHLHEDWWVRDWVAREGISGVLPPGLALKREVQDLDGRLDKEAGTEAEARELVEELNARILKALRGPVEGPPVTVMPVKVDVVLERWRGRKGA</sequence>
<feature type="domain" description="DnaJ homologue subfamily C member 28 conserved" evidence="2">
    <location>
        <begin position="9"/>
        <end position="75"/>
    </location>
</feature>
<evidence type="ECO:0000259" key="2">
    <source>
        <dbReference type="Pfam" id="PF09350"/>
    </source>
</evidence>
<evidence type="ECO:0000313" key="4">
    <source>
        <dbReference type="Proteomes" id="UP000548476"/>
    </source>
</evidence>
<dbReference type="Pfam" id="PF09350">
    <property type="entry name" value="DJC28_CD"/>
    <property type="match status" value="1"/>
</dbReference>
<name>A0A841FS22_9ACTN</name>
<proteinExistence type="predicted"/>
<organism evidence="3 4">
    <name type="scientific">Phytomonospora endophytica</name>
    <dbReference type="NCBI Taxonomy" id="714109"/>
    <lineage>
        <taxon>Bacteria</taxon>
        <taxon>Bacillati</taxon>
        <taxon>Actinomycetota</taxon>
        <taxon>Actinomycetes</taxon>
        <taxon>Micromonosporales</taxon>
        <taxon>Micromonosporaceae</taxon>
        <taxon>Phytomonospora</taxon>
    </lineage>
</organism>
<comment type="caution">
    <text evidence="3">The sequence shown here is derived from an EMBL/GenBank/DDBJ whole genome shotgun (WGS) entry which is preliminary data.</text>
</comment>
<keyword evidence="4" id="KW-1185">Reference proteome</keyword>
<dbReference type="EMBL" id="JACHGT010000008">
    <property type="protein sequence ID" value="MBB6036107.1"/>
    <property type="molecule type" value="Genomic_DNA"/>
</dbReference>
<reference evidence="3 4" key="1">
    <citation type="submission" date="2020-08" db="EMBL/GenBank/DDBJ databases">
        <title>Genomic Encyclopedia of Type Strains, Phase IV (KMG-IV): sequencing the most valuable type-strain genomes for metagenomic binning, comparative biology and taxonomic classification.</title>
        <authorList>
            <person name="Goeker M."/>
        </authorList>
    </citation>
    <scope>NUCLEOTIDE SEQUENCE [LARGE SCALE GENOMIC DNA]</scope>
    <source>
        <strain evidence="3 4">YIM 65646</strain>
    </source>
</reference>
<dbReference type="RefSeq" id="WP_184788946.1">
    <property type="nucleotide sequence ID" value="NZ_BONT01000046.1"/>
</dbReference>
<dbReference type="Proteomes" id="UP000548476">
    <property type="component" value="Unassembled WGS sequence"/>
</dbReference>
<protein>
    <recommendedName>
        <fullName evidence="2">DnaJ homologue subfamily C member 28 conserved domain-containing protein</fullName>
    </recommendedName>
</protein>
<dbReference type="InterPro" id="IPR018961">
    <property type="entry name" value="DnaJ_homolog_subfam-C_membr-28"/>
</dbReference>